<feature type="compositionally biased region" description="Polar residues" evidence="1">
    <location>
        <begin position="133"/>
        <end position="167"/>
    </location>
</feature>
<sequence>MHVLRGLVNNLISVGLGREAAFSAAVLEDNALMEKAWQDTGMLAEAVLRAHREVHHTPSTKTDASSAFLASLEEPKLTSLGDAGKKPPIEIFPPGMTSLSISISAQKKPAPANQSSQQLQGKQLLLEAPTATTPVSTPLQSDSTPGSAPPQSESTEASVSAPLQSESIPAPMSTPLQSESSEPVPDNSAPGAPSVSDPDSVLSGATVPETSAINSTLAEAPP</sequence>
<keyword evidence="3" id="KW-1185">Reference proteome</keyword>
<protein>
    <submittedName>
        <fullName evidence="2">Uncharacterized protein</fullName>
    </submittedName>
</protein>
<evidence type="ECO:0000313" key="3">
    <source>
        <dbReference type="Proteomes" id="UP001459277"/>
    </source>
</evidence>
<proteinExistence type="predicted"/>
<feature type="region of interest" description="Disordered" evidence="1">
    <location>
        <begin position="133"/>
        <end position="222"/>
    </location>
</feature>
<dbReference type="Proteomes" id="UP001459277">
    <property type="component" value="Unassembled WGS sequence"/>
</dbReference>
<reference evidence="2 3" key="1">
    <citation type="submission" date="2024-01" db="EMBL/GenBank/DDBJ databases">
        <title>A telomere-to-telomere, gap-free genome of sweet tea (Lithocarpus litseifolius).</title>
        <authorList>
            <person name="Zhou J."/>
        </authorList>
    </citation>
    <scope>NUCLEOTIDE SEQUENCE [LARGE SCALE GENOMIC DNA]</scope>
    <source>
        <strain evidence="2">Zhou-2022a</strain>
        <tissue evidence="2">Leaf</tissue>
    </source>
</reference>
<accession>A0AAW2BWF8</accession>
<name>A0AAW2BWF8_9ROSI</name>
<feature type="compositionally biased region" description="Polar residues" evidence="1">
    <location>
        <begin position="208"/>
        <end position="222"/>
    </location>
</feature>
<dbReference type="InterPro" id="IPR053290">
    <property type="entry name" value="TSET_complex_member"/>
</dbReference>
<dbReference type="PANTHER" id="PTHR45521">
    <property type="entry name" value="TSET COMPLEX MEMBER TSTF"/>
    <property type="match status" value="1"/>
</dbReference>
<comment type="caution">
    <text evidence="2">The sequence shown here is derived from an EMBL/GenBank/DDBJ whole genome shotgun (WGS) entry which is preliminary data.</text>
</comment>
<dbReference type="PANTHER" id="PTHR45521:SF2">
    <property type="entry name" value="TRANSDUCIN_WD40 REPEAT-LIKE SUPERFAMILY PROTEIN"/>
    <property type="match status" value="1"/>
</dbReference>
<evidence type="ECO:0000256" key="1">
    <source>
        <dbReference type="SAM" id="MobiDB-lite"/>
    </source>
</evidence>
<evidence type="ECO:0000313" key="2">
    <source>
        <dbReference type="EMBL" id="KAK9989215.1"/>
    </source>
</evidence>
<gene>
    <name evidence="2" type="ORF">SO802_029454</name>
</gene>
<organism evidence="2 3">
    <name type="scientific">Lithocarpus litseifolius</name>
    <dbReference type="NCBI Taxonomy" id="425828"/>
    <lineage>
        <taxon>Eukaryota</taxon>
        <taxon>Viridiplantae</taxon>
        <taxon>Streptophyta</taxon>
        <taxon>Embryophyta</taxon>
        <taxon>Tracheophyta</taxon>
        <taxon>Spermatophyta</taxon>
        <taxon>Magnoliopsida</taxon>
        <taxon>eudicotyledons</taxon>
        <taxon>Gunneridae</taxon>
        <taxon>Pentapetalae</taxon>
        <taxon>rosids</taxon>
        <taxon>fabids</taxon>
        <taxon>Fagales</taxon>
        <taxon>Fagaceae</taxon>
        <taxon>Lithocarpus</taxon>
    </lineage>
</organism>
<dbReference type="AlphaFoldDB" id="A0AAW2BWF8"/>
<dbReference type="EMBL" id="JAZDWU010000010">
    <property type="protein sequence ID" value="KAK9989215.1"/>
    <property type="molecule type" value="Genomic_DNA"/>
</dbReference>